<sequence length="395" mass="43572">MADTVHNPDQYMYDFKQIVGQGRKKIGLLVGAGAPVGINVSEGEGYSPLIPDVAGLTGIVRGKLSPVHGRCFDQIVGGAGRLNIENVLSRIRSFVEVLGNNEVYGLDSEAYRGFEEEVCEKIKEVVSVGLPENDTAYSDLVSWINGISRDYAVEVFTTNYDLLVEEALERVKSPYFDGFSGARCPFFDSSAVASNDLPSRWTRLWKLHGSINWEQNGKGEVIRGAGASKGTMVYPSHLKYDQTQSAPFSSLFDRLKNFVLEKDSVLIVIGFSFADAHISAKLDECMAGNPSSAVIALQFKKLEEEKFAVELGKRRPNMSVYCNDGAVINGVQAEWRLGELPSRGWEVFRDEYWDNGKFVLGDFVKFSRFLANTGGGKAVSLKLVEDNDKGDIDEN</sequence>
<dbReference type="EMBL" id="VCQT01000030">
    <property type="protein sequence ID" value="TMW12761.1"/>
    <property type="molecule type" value="Genomic_DNA"/>
</dbReference>
<accession>A0ABY2XMX2</accession>
<dbReference type="Proteomes" id="UP000739180">
    <property type="component" value="Unassembled WGS sequence"/>
</dbReference>
<dbReference type="Pfam" id="PF13289">
    <property type="entry name" value="SIR2_2"/>
    <property type="match status" value="1"/>
</dbReference>
<reference evidence="1 2" key="1">
    <citation type="submission" date="2019-05" db="EMBL/GenBank/DDBJ databases">
        <title>Genome of Alcanivorax gelatiniphagus, an oil degrading marine bacteria.</title>
        <authorList>
            <person name="Kwon K.K."/>
        </authorList>
    </citation>
    <scope>NUCLEOTIDE SEQUENCE [LARGE SCALE GENOMIC DNA]</scope>
    <source>
        <strain evidence="1 2">MEBiC 08158</strain>
    </source>
</reference>
<dbReference type="RefSeq" id="WP_138772450.1">
    <property type="nucleotide sequence ID" value="NZ_JBHSSX010000045.1"/>
</dbReference>
<keyword evidence="2" id="KW-1185">Reference proteome</keyword>
<proteinExistence type="predicted"/>
<evidence type="ECO:0000313" key="1">
    <source>
        <dbReference type="EMBL" id="TMW12761.1"/>
    </source>
</evidence>
<organism evidence="1 2">
    <name type="scientific">Alloalcanivorax gelatiniphagus</name>
    <dbReference type="NCBI Taxonomy" id="1194167"/>
    <lineage>
        <taxon>Bacteria</taxon>
        <taxon>Pseudomonadati</taxon>
        <taxon>Pseudomonadota</taxon>
        <taxon>Gammaproteobacteria</taxon>
        <taxon>Oceanospirillales</taxon>
        <taxon>Alcanivoracaceae</taxon>
        <taxon>Alloalcanivorax</taxon>
    </lineage>
</organism>
<gene>
    <name evidence="1" type="ORF">FGS76_09765</name>
</gene>
<protein>
    <submittedName>
        <fullName evidence="1">SIR2 family protein</fullName>
    </submittedName>
</protein>
<evidence type="ECO:0000313" key="2">
    <source>
        <dbReference type="Proteomes" id="UP000739180"/>
    </source>
</evidence>
<name>A0ABY2XMX2_9GAMM</name>
<comment type="caution">
    <text evidence="1">The sequence shown here is derived from an EMBL/GenBank/DDBJ whole genome shotgun (WGS) entry which is preliminary data.</text>
</comment>